<dbReference type="PANTHER" id="PTHR33529:SF6">
    <property type="entry name" value="YJGP_YJGQ FAMILY PERMEASE"/>
    <property type="match status" value="1"/>
</dbReference>
<dbReference type="InterPro" id="IPR005495">
    <property type="entry name" value="LptG/LptF_permease"/>
</dbReference>
<feature type="transmembrane region" description="Helical" evidence="6">
    <location>
        <begin position="299"/>
        <end position="319"/>
    </location>
</feature>
<evidence type="ECO:0000313" key="7">
    <source>
        <dbReference type="EMBL" id="BBC79027.1"/>
    </source>
</evidence>
<keyword evidence="9" id="KW-1185">Reference proteome</keyword>
<evidence type="ECO:0000256" key="2">
    <source>
        <dbReference type="ARBA" id="ARBA00022475"/>
    </source>
</evidence>
<evidence type="ECO:0000256" key="1">
    <source>
        <dbReference type="ARBA" id="ARBA00004651"/>
    </source>
</evidence>
<protein>
    <submittedName>
        <fullName evidence="7 8">Transporter</fullName>
    </submittedName>
</protein>
<dbReference type="AlphaFoldDB" id="A0A2Z5ZFL4"/>
<evidence type="ECO:0000256" key="5">
    <source>
        <dbReference type="ARBA" id="ARBA00023136"/>
    </source>
</evidence>
<dbReference type="Proteomes" id="UP000032670">
    <property type="component" value="Unassembled WGS sequence"/>
</dbReference>
<reference evidence="8 9" key="1">
    <citation type="submission" date="2012-11" db="EMBL/GenBank/DDBJ databases">
        <title>Whole genome sequence of Acetobacter orientalis 21F-2.</title>
        <authorList>
            <person name="Azuma Y."/>
            <person name="Higashiura N."/>
            <person name="Hirakawa H."/>
            <person name="Matsushita K."/>
        </authorList>
    </citation>
    <scope>NUCLEOTIDE SEQUENCE [LARGE SCALE GENOMIC DNA]</scope>
    <source>
        <strain evidence="8 9">21F-2</strain>
    </source>
</reference>
<feature type="transmembrane region" description="Helical" evidence="6">
    <location>
        <begin position="122"/>
        <end position="140"/>
    </location>
</feature>
<gene>
    <name evidence="8" type="ORF">Abor_006_200</name>
    <name evidence="7" type="ORF">AcetOrient_orf00982</name>
</gene>
<evidence type="ECO:0000313" key="9">
    <source>
        <dbReference type="Proteomes" id="UP000032670"/>
    </source>
</evidence>
<dbReference type="GO" id="GO:0043190">
    <property type="term" value="C:ATP-binding cassette (ABC) transporter complex"/>
    <property type="evidence" value="ECO:0007669"/>
    <property type="project" value="TreeGrafter"/>
</dbReference>
<dbReference type="Proteomes" id="UP000270034">
    <property type="component" value="Chromosome"/>
</dbReference>
<feature type="transmembrane region" description="Helical" evidence="6">
    <location>
        <begin position="27"/>
        <end position="48"/>
    </location>
</feature>
<proteinExistence type="predicted"/>
<keyword evidence="3 6" id="KW-0812">Transmembrane</keyword>
<evidence type="ECO:0000313" key="8">
    <source>
        <dbReference type="EMBL" id="GAN65246.1"/>
    </source>
</evidence>
<organism evidence="7 10">
    <name type="scientific">Acetobacter orientalis</name>
    <dbReference type="NCBI Taxonomy" id="146474"/>
    <lineage>
        <taxon>Bacteria</taxon>
        <taxon>Pseudomonadati</taxon>
        <taxon>Pseudomonadota</taxon>
        <taxon>Alphaproteobacteria</taxon>
        <taxon>Acetobacterales</taxon>
        <taxon>Acetobacteraceae</taxon>
        <taxon>Acetobacter</taxon>
    </lineage>
</organism>
<keyword evidence="2" id="KW-1003">Cell membrane</keyword>
<name>A0A2Z5ZFL4_9PROT</name>
<dbReference type="PANTHER" id="PTHR33529">
    <property type="entry name" value="SLR0882 PROTEIN-RELATED"/>
    <property type="match status" value="1"/>
</dbReference>
<feature type="transmembrane region" description="Helical" evidence="6">
    <location>
        <begin position="326"/>
        <end position="346"/>
    </location>
</feature>
<accession>A0A0D6NIN8</accession>
<dbReference type="EMBL" id="BAMX01000006">
    <property type="protein sequence ID" value="GAN65246.1"/>
    <property type="molecule type" value="Genomic_DNA"/>
</dbReference>
<evidence type="ECO:0000313" key="10">
    <source>
        <dbReference type="Proteomes" id="UP000270034"/>
    </source>
</evidence>
<reference evidence="7 10" key="2">
    <citation type="submission" date="2018-02" db="EMBL/GenBank/DDBJ databases">
        <title>Acetobacter orientalis genome.</title>
        <authorList>
            <person name="Nakashima N."/>
            <person name="Tamura T."/>
        </authorList>
    </citation>
    <scope>NUCLEOTIDE SEQUENCE [LARGE SCALE GENOMIC DNA]</scope>
    <source>
        <strain evidence="7 10">FAN1</strain>
    </source>
</reference>
<evidence type="ECO:0000256" key="4">
    <source>
        <dbReference type="ARBA" id="ARBA00022989"/>
    </source>
</evidence>
<dbReference type="KEGG" id="aot:AcetOri_orf00982"/>
<accession>A0A2Z5ZFL4</accession>
<dbReference type="GeneID" id="76203393"/>
<feature type="transmembrane region" description="Helical" evidence="6">
    <location>
        <begin position="358"/>
        <end position="377"/>
    </location>
</feature>
<dbReference type="RefSeq" id="WP_048840278.1">
    <property type="nucleotide sequence ID" value="NZ_BAMX01000006.1"/>
</dbReference>
<dbReference type="EMBL" id="AP018515">
    <property type="protein sequence ID" value="BBC79027.1"/>
    <property type="molecule type" value="Genomic_DNA"/>
</dbReference>
<dbReference type="GO" id="GO:0015920">
    <property type="term" value="P:lipopolysaccharide transport"/>
    <property type="evidence" value="ECO:0007669"/>
    <property type="project" value="TreeGrafter"/>
</dbReference>
<dbReference type="STRING" id="1231341.Abor_006_200"/>
<keyword evidence="4 6" id="KW-1133">Transmembrane helix</keyword>
<dbReference type="Pfam" id="PF03739">
    <property type="entry name" value="LptF_LptG"/>
    <property type="match status" value="1"/>
</dbReference>
<comment type="subcellular location">
    <subcellularLocation>
        <location evidence="1">Cell membrane</location>
        <topology evidence="1">Multi-pass membrane protein</topology>
    </subcellularLocation>
</comment>
<keyword evidence="5 6" id="KW-0472">Membrane</keyword>
<sequence>MTTRMQSVPFLRRVRAFFIPGMLDRYLILQVMPPFLVALSVVMSALLLERLLVLFNLLAAGNNHIATFLGLLGTLLPHYLGLAIPAALCTSVFTVMRRMSQNEEIDAINSSGISLTRVARPYILLGLLLGAMSFFLYGFIQPLARYDFREALYVASHTGWAPRLQSRTFARPSDTLTLVADHVDQGGSHLTDVFIRDTSEGHDRTITAVHGQIRVAADGSSVEIDLQDGTILTETPDQTPTLTSFDTATRYLTKADHLAPFRERGDDERELTSPELISRLIRHDPRIPFSHMLSELHFRLARCLTIPFIPVLAVALAIMRKRQGGNSGLIVAFLALVGFDHLLQFGHSMVATKNASLLNIWLPAVIFALGCSMLLVYKSGALQAFKAHYNRKRRTIKAGQKA</sequence>
<evidence type="ECO:0000256" key="6">
    <source>
        <dbReference type="SAM" id="Phobius"/>
    </source>
</evidence>
<evidence type="ECO:0000256" key="3">
    <source>
        <dbReference type="ARBA" id="ARBA00022692"/>
    </source>
</evidence>
<feature type="transmembrane region" description="Helical" evidence="6">
    <location>
        <begin position="78"/>
        <end position="96"/>
    </location>
</feature>